<dbReference type="InterPro" id="IPR013783">
    <property type="entry name" value="Ig-like_fold"/>
</dbReference>
<dbReference type="Pfam" id="PF00082">
    <property type="entry name" value="Peptidase_S8"/>
    <property type="match status" value="1"/>
</dbReference>
<dbReference type="InterPro" id="IPR022409">
    <property type="entry name" value="PKD/Chitinase_dom"/>
</dbReference>
<dbReference type="PROSITE" id="PS50093">
    <property type="entry name" value="PKD"/>
    <property type="match status" value="1"/>
</dbReference>
<feature type="active site" description="Charge relay system" evidence="5">
    <location>
        <position position="388"/>
    </location>
</feature>
<evidence type="ECO:0000256" key="5">
    <source>
        <dbReference type="PROSITE-ProRule" id="PRU01240"/>
    </source>
</evidence>
<comment type="similarity">
    <text evidence="1 5">Belongs to the peptidase S8 family.</text>
</comment>
<dbReference type="InterPro" id="IPR000601">
    <property type="entry name" value="PKD_dom"/>
</dbReference>
<dbReference type="InterPro" id="IPR036852">
    <property type="entry name" value="Peptidase_S8/S53_dom_sf"/>
</dbReference>
<dbReference type="Pfam" id="PF18911">
    <property type="entry name" value="PKD_4"/>
    <property type="match status" value="1"/>
</dbReference>
<feature type="domain" description="PKD" evidence="6">
    <location>
        <begin position="962"/>
        <end position="1008"/>
    </location>
</feature>
<dbReference type="STRING" id="927664.SAMN05421780_105213"/>
<organism evidence="7 8">
    <name type="scientific">Flexibacter flexilis DSM 6793</name>
    <dbReference type="NCBI Taxonomy" id="927664"/>
    <lineage>
        <taxon>Bacteria</taxon>
        <taxon>Pseudomonadati</taxon>
        <taxon>Bacteroidota</taxon>
        <taxon>Cytophagia</taxon>
        <taxon>Cytophagales</taxon>
        <taxon>Flexibacteraceae</taxon>
        <taxon>Flexibacter</taxon>
    </lineage>
</organism>
<evidence type="ECO:0000256" key="3">
    <source>
        <dbReference type="ARBA" id="ARBA00022801"/>
    </source>
</evidence>
<dbReference type="InterPro" id="IPR026444">
    <property type="entry name" value="Secre_tail"/>
</dbReference>
<dbReference type="AlphaFoldDB" id="A0A1I1J5F0"/>
<dbReference type="EMBL" id="FOLE01000005">
    <property type="protein sequence ID" value="SFC43754.1"/>
    <property type="molecule type" value="Genomic_DNA"/>
</dbReference>
<accession>A0A1I1J5F0</accession>
<evidence type="ECO:0000256" key="2">
    <source>
        <dbReference type="ARBA" id="ARBA00022670"/>
    </source>
</evidence>
<keyword evidence="4 5" id="KW-0720">Serine protease</keyword>
<dbReference type="CDD" id="cd00146">
    <property type="entry name" value="PKD"/>
    <property type="match status" value="1"/>
</dbReference>
<feature type="active site" description="Charge relay system" evidence="5">
    <location>
        <position position="178"/>
    </location>
</feature>
<protein>
    <submittedName>
        <fullName evidence="7">Por secretion system C-terminal sorting domain-containing protein</fullName>
    </submittedName>
</protein>
<dbReference type="Pfam" id="PF18962">
    <property type="entry name" value="Por_Secre_tail"/>
    <property type="match status" value="1"/>
</dbReference>
<dbReference type="PANTHER" id="PTHR43399">
    <property type="entry name" value="SUBTILISIN-RELATED"/>
    <property type="match status" value="1"/>
</dbReference>
<name>A0A1I1J5F0_9BACT</name>
<dbReference type="SMART" id="SM00089">
    <property type="entry name" value="PKD"/>
    <property type="match status" value="1"/>
</dbReference>
<dbReference type="SUPFAM" id="SSF49299">
    <property type="entry name" value="PKD domain"/>
    <property type="match status" value="1"/>
</dbReference>
<evidence type="ECO:0000256" key="4">
    <source>
        <dbReference type="ARBA" id="ARBA00022825"/>
    </source>
</evidence>
<evidence type="ECO:0000256" key="1">
    <source>
        <dbReference type="ARBA" id="ARBA00011073"/>
    </source>
</evidence>
<dbReference type="SUPFAM" id="SSF52743">
    <property type="entry name" value="Subtilisin-like"/>
    <property type="match status" value="1"/>
</dbReference>
<keyword evidence="3 5" id="KW-0378">Hydrolase</keyword>
<dbReference type="PROSITE" id="PS51892">
    <property type="entry name" value="SUBTILASE"/>
    <property type="match status" value="1"/>
</dbReference>
<dbReference type="PANTHER" id="PTHR43399:SF4">
    <property type="entry name" value="CELL WALL-ASSOCIATED PROTEASE"/>
    <property type="match status" value="1"/>
</dbReference>
<dbReference type="InterPro" id="IPR035986">
    <property type="entry name" value="PKD_dom_sf"/>
</dbReference>
<dbReference type="NCBIfam" id="TIGR04183">
    <property type="entry name" value="Por_Secre_tail"/>
    <property type="match status" value="1"/>
</dbReference>
<proteinExistence type="inferred from homology"/>
<evidence type="ECO:0000259" key="6">
    <source>
        <dbReference type="PROSITE" id="PS50093"/>
    </source>
</evidence>
<sequence>MPLGYNFYCYKLNAMRKTTLILMILLLVQTVYGAENYIKGVIWLKVKSEYRGAETDKNSALFVSLSGLKVKSFGRKFPKHEPPREKLSADGQPLADLSLMFELVLEEGADENEAITKLLRTQQLEYAERKRYYSPLYMPNDPAAQTSGDLYTILNLIKAYQAWDVHQGDSTVSVAVLDTGVEWAIPELGKNIKYNLADPINGIDDDGNGYADDYRGWDMANNDNDPTPTNPHGTNVSGISSARGNNGIGVVGTGLRCKLLPIKVYANDNTGSFGGFEGIVYAADMGCKAINMSWGNPYVPLLSEQEIINYATLNKNVVVVAAGGNTPAELDFYPASYRNILSVVHTDVADQRNYYATYSRYIDMTAPGASVYGVTAGGAFGNIGGGSSFAAPMVAGAAALVYSAYPSLTAQQVTELLRVNSDNIDQIPANVPYAGKMGTGRLNMQKAMNKTFNTAVRVTNQKLTGKNGAVILSPDTAKLVLTFTNYLSPVANLNVSISTESSYISLLNNSCTVNSLATLASYSNTATPFKFLVVNDTLTNLDVWFTVKFQGANYSDYQHVKVTINNGYANLDLNQIATSVGANGRLGYVDDNSQKGKGMKWGNFNFIYESGLVLGYSQTRVSDCLRGVLSEQEKDFVPLKPVRYDINTSSKQQVSAVMADSAAVLPLRIRIKQTAYEYKQAPQDKNFVVEYELQNLSGQTYDSLHVGVFTDFDIMIPTHNRTEWNSELNLGYSYALAANTPYVGVQLLSPQEPSFYAIDNANAVDSNNIYMVDGFSDQEKYITLSRGVYRQHAGFLKPTGSDVLQVNGAKLRNFLPNEKRKVAFSFVVGNNYNDLKSSALQIKANFKIRNMSPVPSVANMAVCQPYNVTVLPTNGSKFRFYSDASLNTLIHEGSFYNIAFTGDSTKLYITCADSLFESYAQPITVRWDKANGQIGTNPSTLNLAFHTTATFTDLTAQTNSRTWDLGTGFAQTQTQVTRTFTQTGTYPIRLAVQNTTGCIDTVTLNYQVINDITATDSPFENSLKIYPNPNTGIFTLVLPPNVMPFRWTIYDLQGKELAVGATKQEQEQIILPALPDGCYYMRVWGDKTQKTLPLYIQH</sequence>
<evidence type="ECO:0000313" key="8">
    <source>
        <dbReference type="Proteomes" id="UP000199514"/>
    </source>
</evidence>
<dbReference type="Gene3D" id="2.60.40.10">
    <property type="entry name" value="Immunoglobulins"/>
    <property type="match status" value="1"/>
</dbReference>
<reference evidence="7 8" key="1">
    <citation type="submission" date="2016-10" db="EMBL/GenBank/DDBJ databases">
        <authorList>
            <person name="de Groot N.N."/>
        </authorList>
    </citation>
    <scope>NUCLEOTIDE SEQUENCE [LARGE SCALE GENOMIC DNA]</scope>
    <source>
        <strain evidence="7 8">DSM 6793</strain>
    </source>
</reference>
<dbReference type="Gene3D" id="3.40.50.200">
    <property type="entry name" value="Peptidase S8/S53 domain"/>
    <property type="match status" value="1"/>
</dbReference>
<dbReference type="GO" id="GO:0006508">
    <property type="term" value="P:proteolysis"/>
    <property type="evidence" value="ECO:0007669"/>
    <property type="project" value="UniProtKB-KW"/>
</dbReference>
<keyword evidence="8" id="KW-1185">Reference proteome</keyword>
<dbReference type="InterPro" id="IPR051048">
    <property type="entry name" value="Peptidase_S8/S53_subtilisin"/>
</dbReference>
<dbReference type="PRINTS" id="PR00723">
    <property type="entry name" value="SUBTILISIN"/>
</dbReference>
<evidence type="ECO:0000313" key="7">
    <source>
        <dbReference type="EMBL" id="SFC43754.1"/>
    </source>
</evidence>
<feature type="active site" description="Charge relay system" evidence="5">
    <location>
        <position position="232"/>
    </location>
</feature>
<dbReference type="GO" id="GO:0004252">
    <property type="term" value="F:serine-type endopeptidase activity"/>
    <property type="evidence" value="ECO:0007669"/>
    <property type="project" value="UniProtKB-UniRule"/>
</dbReference>
<gene>
    <name evidence="7" type="ORF">SAMN05421780_105213</name>
</gene>
<dbReference type="InterPro" id="IPR000209">
    <property type="entry name" value="Peptidase_S8/S53_dom"/>
</dbReference>
<dbReference type="InterPro" id="IPR015500">
    <property type="entry name" value="Peptidase_S8_subtilisin-rel"/>
</dbReference>
<keyword evidence="2 5" id="KW-0645">Protease</keyword>
<dbReference type="Proteomes" id="UP000199514">
    <property type="component" value="Unassembled WGS sequence"/>
</dbReference>